<feature type="transmembrane region" description="Helical" evidence="7">
    <location>
        <begin position="39"/>
        <end position="59"/>
    </location>
</feature>
<keyword evidence="10" id="KW-1185">Reference proteome</keyword>
<dbReference type="SUPFAM" id="SSF52833">
    <property type="entry name" value="Thioredoxin-like"/>
    <property type="match status" value="1"/>
</dbReference>
<evidence type="ECO:0000313" key="10">
    <source>
        <dbReference type="Proteomes" id="UP000199501"/>
    </source>
</evidence>
<dbReference type="Proteomes" id="UP000199501">
    <property type="component" value="Unassembled WGS sequence"/>
</dbReference>
<keyword evidence="5" id="KW-0676">Redox-active center</keyword>
<dbReference type="CDD" id="cd02972">
    <property type="entry name" value="DsbA_family"/>
    <property type="match status" value="1"/>
</dbReference>
<evidence type="ECO:0000256" key="3">
    <source>
        <dbReference type="ARBA" id="ARBA00023002"/>
    </source>
</evidence>
<dbReference type="EMBL" id="FMZZ01000021">
    <property type="protein sequence ID" value="SDD89235.1"/>
    <property type="molecule type" value="Genomic_DNA"/>
</dbReference>
<sequence length="272" mass="28785">MGGAERNARKRRQGQTGATPAARNAVAAARGAKTDRNKIIIGVLVVLVIAGAVIGGVVYTNNKKNATVGQTIPVHQVSLAVPVVREDAAVVVGKDTAKVTVDVYEDFLCPVCASFEDRYGPQLDQQLEAGTVKVRYHLVNMLATRSDPEGYSTDSANAALLAADEGKFLAFHKSLFAEQPEEGARGWTKDQLVDLGRAVGATSPAFADGVRTGKYDQLITEAYQKASTTDYLLQDLGDGRKAFGTPTIAANGTALDISDPKWLDNLIAAPQG</sequence>
<keyword evidence="7" id="KW-1133">Transmembrane helix</keyword>
<dbReference type="PANTHER" id="PTHR13887">
    <property type="entry name" value="GLUTATHIONE S-TRANSFERASE KAPPA"/>
    <property type="match status" value="1"/>
</dbReference>
<keyword evidence="7" id="KW-0812">Transmembrane</keyword>
<keyword evidence="7" id="KW-0472">Membrane</keyword>
<evidence type="ECO:0000313" key="9">
    <source>
        <dbReference type="EMBL" id="SDD89235.1"/>
    </source>
</evidence>
<proteinExistence type="inferred from homology"/>
<keyword evidence="9" id="KW-0413">Isomerase</keyword>
<organism evidence="9 10">
    <name type="scientific">Actinokineospora iranica</name>
    <dbReference type="NCBI Taxonomy" id="1271860"/>
    <lineage>
        <taxon>Bacteria</taxon>
        <taxon>Bacillati</taxon>
        <taxon>Actinomycetota</taxon>
        <taxon>Actinomycetes</taxon>
        <taxon>Pseudonocardiales</taxon>
        <taxon>Pseudonocardiaceae</taxon>
        <taxon>Actinokineospora</taxon>
    </lineage>
</organism>
<accession>A0A1G6YHY3</accession>
<dbReference type="STRING" id="1271860.SAMN05216174_12168"/>
<dbReference type="PANTHER" id="PTHR13887:SF14">
    <property type="entry name" value="DISULFIDE BOND FORMATION PROTEIN D"/>
    <property type="match status" value="1"/>
</dbReference>
<keyword evidence="4" id="KW-1015">Disulfide bond</keyword>
<reference evidence="10" key="1">
    <citation type="submission" date="2016-10" db="EMBL/GenBank/DDBJ databases">
        <authorList>
            <person name="Varghese N."/>
            <person name="Submissions S."/>
        </authorList>
    </citation>
    <scope>NUCLEOTIDE SEQUENCE [LARGE SCALE GENOMIC DNA]</scope>
    <source>
        <strain evidence="10">IBRC-M 10403</strain>
    </source>
</reference>
<evidence type="ECO:0000256" key="1">
    <source>
        <dbReference type="ARBA" id="ARBA00005791"/>
    </source>
</evidence>
<dbReference type="AlphaFoldDB" id="A0A1G6YHY3"/>
<dbReference type="InterPro" id="IPR012336">
    <property type="entry name" value="Thioredoxin-like_fold"/>
</dbReference>
<name>A0A1G6YHY3_9PSEU</name>
<protein>
    <submittedName>
        <fullName evidence="9">Protein-disulfide isomerase</fullName>
    </submittedName>
</protein>
<dbReference type="GO" id="GO:0016491">
    <property type="term" value="F:oxidoreductase activity"/>
    <property type="evidence" value="ECO:0007669"/>
    <property type="project" value="UniProtKB-KW"/>
</dbReference>
<keyword evidence="3" id="KW-0560">Oxidoreductase</keyword>
<evidence type="ECO:0000256" key="7">
    <source>
        <dbReference type="SAM" id="Phobius"/>
    </source>
</evidence>
<evidence type="ECO:0000256" key="6">
    <source>
        <dbReference type="SAM" id="MobiDB-lite"/>
    </source>
</evidence>
<gene>
    <name evidence="9" type="ORF">SAMN05216174_12168</name>
</gene>
<dbReference type="InterPro" id="IPR036249">
    <property type="entry name" value="Thioredoxin-like_sf"/>
</dbReference>
<keyword evidence="2" id="KW-0732">Signal</keyword>
<feature type="domain" description="Thioredoxin-like fold" evidence="8">
    <location>
        <begin position="89"/>
        <end position="266"/>
    </location>
</feature>
<dbReference type="GO" id="GO:0016853">
    <property type="term" value="F:isomerase activity"/>
    <property type="evidence" value="ECO:0007669"/>
    <property type="project" value="UniProtKB-KW"/>
</dbReference>
<dbReference type="RefSeq" id="WP_091457120.1">
    <property type="nucleotide sequence ID" value="NZ_FMZZ01000021.1"/>
</dbReference>
<evidence type="ECO:0000256" key="5">
    <source>
        <dbReference type="ARBA" id="ARBA00023284"/>
    </source>
</evidence>
<evidence type="ECO:0000256" key="2">
    <source>
        <dbReference type="ARBA" id="ARBA00022729"/>
    </source>
</evidence>
<evidence type="ECO:0000259" key="8">
    <source>
        <dbReference type="Pfam" id="PF13462"/>
    </source>
</evidence>
<dbReference type="Gene3D" id="3.40.30.10">
    <property type="entry name" value="Glutaredoxin"/>
    <property type="match status" value="1"/>
</dbReference>
<dbReference type="Pfam" id="PF13462">
    <property type="entry name" value="Thioredoxin_4"/>
    <property type="match status" value="1"/>
</dbReference>
<feature type="region of interest" description="Disordered" evidence="6">
    <location>
        <begin position="1"/>
        <end position="22"/>
    </location>
</feature>
<dbReference type="OrthoDB" id="117402at2"/>
<comment type="similarity">
    <text evidence="1">Belongs to the thioredoxin family. DsbA subfamily.</text>
</comment>
<evidence type="ECO:0000256" key="4">
    <source>
        <dbReference type="ARBA" id="ARBA00023157"/>
    </source>
</evidence>